<evidence type="ECO:0000256" key="3">
    <source>
        <dbReference type="ARBA" id="ARBA00022679"/>
    </source>
</evidence>
<reference evidence="6 7" key="1">
    <citation type="submission" date="2017-03" db="EMBL/GenBank/DDBJ databases">
        <title>Genomes of endolithic fungi from Antarctica.</title>
        <authorList>
            <person name="Coleine C."/>
            <person name="Masonjones S."/>
            <person name="Stajich J.E."/>
        </authorList>
    </citation>
    <scope>NUCLEOTIDE SEQUENCE [LARGE SCALE GENOMIC DNA]</scope>
    <source>
        <strain evidence="6 7">CCFEE 5311</strain>
    </source>
</reference>
<accession>A0A4U0UX62</accession>
<dbReference type="Proteomes" id="UP000310066">
    <property type="component" value="Unassembled WGS sequence"/>
</dbReference>
<dbReference type="Gene3D" id="3.40.50.150">
    <property type="entry name" value="Vaccinia Virus protein VP39"/>
    <property type="match status" value="1"/>
</dbReference>
<dbReference type="InterPro" id="IPR013216">
    <property type="entry name" value="Methyltransf_11"/>
</dbReference>
<evidence type="ECO:0000313" key="6">
    <source>
        <dbReference type="EMBL" id="TKA40791.1"/>
    </source>
</evidence>
<dbReference type="SUPFAM" id="SSF53335">
    <property type="entry name" value="S-adenosyl-L-methionine-dependent methyltransferases"/>
    <property type="match status" value="1"/>
</dbReference>
<comment type="caution">
    <text evidence="6">The sequence shown here is derived from an EMBL/GenBank/DDBJ whole genome shotgun (WGS) entry which is preliminary data.</text>
</comment>
<dbReference type="OrthoDB" id="411785at2759"/>
<proteinExistence type="inferred from homology"/>
<keyword evidence="3" id="KW-0808">Transferase</keyword>
<name>A0A4U0UX62_9PEZI</name>
<evidence type="ECO:0000256" key="1">
    <source>
        <dbReference type="ARBA" id="ARBA00008361"/>
    </source>
</evidence>
<evidence type="ECO:0000256" key="2">
    <source>
        <dbReference type="ARBA" id="ARBA00022603"/>
    </source>
</evidence>
<dbReference type="GO" id="GO:0008757">
    <property type="term" value="F:S-adenosylmethionine-dependent methyltransferase activity"/>
    <property type="evidence" value="ECO:0007669"/>
    <property type="project" value="InterPro"/>
</dbReference>
<dbReference type="InterPro" id="IPR029063">
    <property type="entry name" value="SAM-dependent_MTases_sf"/>
</dbReference>
<feature type="region of interest" description="Disordered" evidence="4">
    <location>
        <begin position="1"/>
        <end position="23"/>
    </location>
</feature>
<gene>
    <name evidence="6" type="ORF">B0A54_08061</name>
</gene>
<dbReference type="CDD" id="cd02440">
    <property type="entry name" value="AdoMet_MTases"/>
    <property type="match status" value="1"/>
</dbReference>
<comment type="similarity">
    <text evidence="1">Belongs to the methyltransferase superfamily.</text>
</comment>
<keyword evidence="2" id="KW-0489">Methyltransferase</keyword>
<dbReference type="Pfam" id="PF08241">
    <property type="entry name" value="Methyltransf_11"/>
    <property type="match status" value="1"/>
</dbReference>
<protein>
    <recommendedName>
        <fullName evidence="5">Methyltransferase type 11 domain-containing protein</fullName>
    </recommendedName>
</protein>
<dbReference type="STRING" id="329885.A0A4U0UX62"/>
<dbReference type="InterPro" id="IPR051419">
    <property type="entry name" value="Lys/N-term_MeTrsfase_sf"/>
</dbReference>
<dbReference type="PANTHER" id="PTHR12176">
    <property type="entry name" value="SAM-DEPENDENT METHYLTRANSFERASE SUPERFAMILY PROTEIN"/>
    <property type="match status" value="1"/>
</dbReference>
<dbReference type="EMBL" id="NAJP01000031">
    <property type="protein sequence ID" value="TKA40791.1"/>
    <property type="molecule type" value="Genomic_DNA"/>
</dbReference>
<feature type="domain" description="Methyltransferase type 11" evidence="5">
    <location>
        <begin position="61"/>
        <end position="167"/>
    </location>
</feature>
<evidence type="ECO:0000259" key="5">
    <source>
        <dbReference type="Pfam" id="PF08241"/>
    </source>
</evidence>
<evidence type="ECO:0000313" key="7">
    <source>
        <dbReference type="Proteomes" id="UP000310066"/>
    </source>
</evidence>
<organism evidence="6 7">
    <name type="scientific">Friedmanniomyces endolithicus</name>
    <dbReference type="NCBI Taxonomy" id="329885"/>
    <lineage>
        <taxon>Eukaryota</taxon>
        <taxon>Fungi</taxon>
        <taxon>Dikarya</taxon>
        <taxon>Ascomycota</taxon>
        <taxon>Pezizomycotina</taxon>
        <taxon>Dothideomycetes</taxon>
        <taxon>Dothideomycetidae</taxon>
        <taxon>Mycosphaerellales</taxon>
        <taxon>Teratosphaeriaceae</taxon>
        <taxon>Friedmanniomyces</taxon>
    </lineage>
</organism>
<dbReference type="GO" id="GO:0032259">
    <property type="term" value="P:methylation"/>
    <property type="evidence" value="ECO:0007669"/>
    <property type="project" value="UniProtKB-KW"/>
</dbReference>
<sequence length="217" mass="24907">MGSREAEAEALATPEYWNERYSQSDGEHPTHEWFKSYDQLQPFLTNHLFNVRNPRDQPTILHLGAGDSDVPQQLLERGYRNQICVDFSPAVVSLMKAKQLDGITWMQADVRDMPAITSDSIDVAFDKGTLDAMIYGSPWNPPDEVKQNASRYMIEVARVLKHDGVFLYITFRQPHFVKPLLNQDELWDLTFEVLRESESSFDYYAFSMKEATTSSSA</sequence>
<dbReference type="AlphaFoldDB" id="A0A4U0UX62"/>
<evidence type="ECO:0000256" key="4">
    <source>
        <dbReference type="SAM" id="MobiDB-lite"/>
    </source>
</evidence>
<dbReference type="PANTHER" id="PTHR12176:SF80">
    <property type="entry name" value="EEF1A LYSINE METHYLTRANSFERASE 4"/>
    <property type="match status" value="1"/>
</dbReference>